<dbReference type="Gene3D" id="1.10.260.40">
    <property type="entry name" value="lambda repressor-like DNA-binding domains"/>
    <property type="match status" value="1"/>
</dbReference>
<dbReference type="InterPro" id="IPR010982">
    <property type="entry name" value="Lambda_DNA-bd_dom_sf"/>
</dbReference>
<feature type="domain" description="HTH cro/C1-type" evidence="2">
    <location>
        <begin position="25"/>
        <end position="73"/>
    </location>
</feature>
<feature type="region of interest" description="Disordered" evidence="1">
    <location>
        <begin position="84"/>
        <end position="104"/>
    </location>
</feature>
<dbReference type="InterPro" id="IPR013975">
    <property type="entry name" value="Tscrpt_reg_BetR_N"/>
</dbReference>
<evidence type="ECO:0000313" key="3">
    <source>
        <dbReference type="EMBL" id="KJJ83424.1"/>
    </source>
</evidence>
<organism evidence="3 4">
    <name type="scientific">Candidatus Omnitrophus magneticus</name>
    <dbReference type="NCBI Taxonomy" id="1609969"/>
    <lineage>
        <taxon>Bacteria</taxon>
        <taxon>Pseudomonadati</taxon>
        <taxon>Candidatus Omnitrophota</taxon>
        <taxon>Candidatus Omnitrophus</taxon>
    </lineage>
</organism>
<comment type="caution">
    <text evidence="3">The sequence shown here is derived from an EMBL/GenBank/DDBJ whole genome shotgun (WGS) entry which is preliminary data.</text>
</comment>
<dbReference type="AlphaFoldDB" id="A0A0F0CN40"/>
<gene>
    <name evidence="3" type="ORF">OMAG_002708</name>
</gene>
<dbReference type="CDD" id="cd00093">
    <property type="entry name" value="HTH_XRE"/>
    <property type="match status" value="1"/>
</dbReference>
<evidence type="ECO:0000259" key="2">
    <source>
        <dbReference type="PROSITE" id="PS50943"/>
    </source>
</evidence>
<dbReference type="PROSITE" id="PS50943">
    <property type="entry name" value="HTH_CROC1"/>
    <property type="match status" value="1"/>
</dbReference>
<evidence type="ECO:0000256" key="1">
    <source>
        <dbReference type="SAM" id="MobiDB-lite"/>
    </source>
</evidence>
<dbReference type="SUPFAM" id="SSF47413">
    <property type="entry name" value="lambda repressor-like DNA-binding domains"/>
    <property type="match status" value="1"/>
</dbReference>
<keyword evidence="4" id="KW-1185">Reference proteome</keyword>
<dbReference type="GO" id="GO:0003677">
    <property type="term" value="F:DNA binding"/>
    <property type="evidence" value="ECO:0007669"/>
    <property type="project" value="InterPro"/>
</dbReference>
<dbReference type="Proteomes" id="UP000033428">
    <property type="component" value="Unassembled WGS sequence"/>
</dbReference>
<proteinExistence type="predicted"/>
<sequence>HKRGVLSGYTADEAVGITVNSLMFRKRLTRVELGRALGVTPAAAGRKLRGEIGWSIGDLFHVAEFLGVEVSTLLPARGRKIPANPEADGELVAGTGFEPVTSGL</sequence>
<reference evidence="3 4" key="1">
    <citation type="submission" date="2015-02" db="EMBL/GenBank/DDBJ databases">
        <title>Single-cell genomics of uncultivated deep-branching MTB reveals a conserved set of magnetosome genes.</title>
        <authorList>
            <person name="Kolinko S."/>
            <person name="Richter M."/>
            <person name="Glockner F.O."/>
            <person name="Brachmann A."/>
            <person name="Schuler D."/>
        </authorList>
    </citation>
    <scope>NUCLEOTIDE SEQUENCE [LARGE SCALE GENOMIC DNA]</scope>
    <source>
        <strain evidence="3">SKK-01</strain>
    </source>
</reference>
<protein>
    <submittedName>
        <fullName evidence="3">XRE family transcriptional regulator</fullName>
    </submittedName>
</protein>
<dbReference type="InterPro" id="IPR001387">
    <property type="entry name" value="Cro/C1-type_HTH"/>
</dbReference>
<name>A0A0F0CN40_9BACT</name>
<accession>A0A0F0CN40</accession>
<dbReference type="Pfam" id="PF08667">
    <property type="entry name" value="BetR"/>
    <property type="match status" value="1"/>
</dbReference>
<evidence type="ECO:0000313" key="4">
    <source>
        <dbReference type="Proteomes" id="UP000033428"/>
    </source>
</evidence>
<dbReference type="EMBL" id="JYNY01000587">
    <property type="protein sequence ID" value="KJJ83424.1"/>
    <property type="molecule type" value="Genomic_DNA"/>
</dbReference>
<feature type="non-terminal residue" evidence="3">
    <location>
        <position position="1"/>
    </location>
</feature>